<dbReference type="SMART" id="SM00174">
    <property type="entry name" value="RHO"/>
    <property type="match status" value="1"/>
</dbReference>
<evidence type="ECO:0000256" key="2">
    <source>
        <dbReference type="ARBA" id="ARBA00023134"/>
    </source>
</evidence>
<accession>A0A1J4KAP9</accession>
<dbReference type="SMART" id="SM00176">
    <property type="entry name" value="RAN"/>
    <property type="match status" value="1"/>
</dbReference>
<dbReference type="InterPro" id="IPR050227">
    <property type="entry name" value="Rab"/>
</dbReference>
<dbReference type="FunFam" id="3.40.50.300:FF:000823">
    <property type="entry name" value="Small GTPase RAB, putative"/>
    <property type="match status" value="1"/>
</dbReference>
<keyword evidence="4" id="KW-1185">Reference proteome</keyword>
<dbReference type="VEuPathDB" id="TrichDB:TRFO_25408"/>
<dbReference type="SMART" id="SM00173">
    <property type="entry name" value="RAS"/>
    <property type="match status" value="1"/>
</dbReference>
<dbReference type="GO" id="GO:0005525">
    <property type="term" value="F:GTP binding"/>
    <property type="evidence" value="ECO:0007669"/>
    <property type="project" value="UniProtKB-KW"/>
</dbReference>
<dbReference type="GO" id="GO:0003924">
    <property type="term" value="F:GTPase activity"/>
    <property type="evidence" value="ECO:0007669"/>
    <property type="project" value="InterPro"/>
</dbReference>
<comment type="caution">
    <text evidence="3">The sequence shown here is derived from an EMBL/GenBank/DDBJ whole genome shotgun (WGS) entry which is preliminary data.</text>
</comment>
<dbReference type="NCBIfam" id="TIGR00231">
    <property type="entry name" value="small_GTP"/>
    <property type="match status" value="1"/>
</dbReference>
<organism evidence="3 4">
    <name type="scientific">Tritrichomonas foetus</name>
    <dbReference type="NCBI Taxonomy" id="1144522"/>
    <lineage>
        <taxon>Eukaryota</taxon>
        <taxon>Metamonada</taxon>
        <taxon>Parabasalia</taxon>
        <taxon>Tritrichomonadida</taxon>
        <taxon>Tritrichomonadidae</taxon>
        <taxon>Tritrichomonas</taxon>
    </lineage>
</organism>
<dbReference type="InterPro" id="IPR005225">
    <property type="entry name" value="Small_GTP-bd"/>
</dbReference>
<dbReference type="InterPro" id="IPR027417">
    <property type="entry name" value="P-loop_NTPase"/>
</dbReference>
<reference evidence="3" key="1">
    <citation type="submission" date="2016-10" db="EMBL/GenBank/DDBJ databases">
        <authorList>
            <person name="Benchimol M."/>
            <person name="Almeida L.G."/>
            <person name="Vasconcelos A.T."/>
            <person name="Perreira-Neves A."/>
            <person name="Rosa I.A."/>
            <person name="Tasca T."/>
            <person name="Bogo M.R."/>
            <person name="de Souza W."/>
        </authorList>
    </citation>
    <scope>NUCLEOTIDE SEQUENCE [LARGE SCALE GENOMIC DNA]</scope>
    <source>
        <strain evidence="3">K</strain>
    </source>
</reference>
<dbReference type="PROSITE" id="PS51419">
    <property type="entry name" value="RAB"/>
    <property type="match status" value="1"/>
</dbReference>
<dbReference type="PROSITE" id="PS51420">
    <property type="entry name" value="RHO"/>
    <property type="match status" value="1"/>
</dbReference>
<dbReference type="Proteomes" id="UP000179807">
    <property type="component" value="Unassembled WGS sequence"/>
</dbReference>
<dbReference type="GeneID" id="94839036"/>
<dbReference type="EMBL" id="MLAK01000723">
    <property type="protein sequence ID" value="OHT06525.1"/>
    <property type="molecule type" value="Genomic_DNA"/>
</dbReference>
<protein>
    <submittedName>
        <fullName evidence="3">Ras-related protein Rab-6.1</fullName>
    </submittedName>
</protein>
<sequence>MSQNQAFKVVFIGETSVGKTSIITRALQYEISDEYKPTVGGNYFLKNVNHNGQDIRLNLWDTAGQERFRSMIPIYFRDANAIIIVYDISNRESFTQCDYWIDQMNDVENKILKFFVGNKIDLENERVVSVDEGRNKAEHYNAAYFEVSAKSGNGIEELFELIGERCISDDLNPNAPNLDINDKLGLGSCC</sequence>
<dbReference type="AlphaFoldDB" id="A0A1J4KAP9"/>
<dbReference type="PANTHER" id="PTHR47977">
    <property type="entry name" value="RAS-RELATED PROTEIN RAB"/>
    <property type="match status" value="1"/>
</dbReference>
<dbReference type="InterPro" id="IPR001806">
    <property type="entry name" value="Small_GTPase"/>
</dbReference>
<keyword evidence="1" id="KW-0547">Nucleotide-binding</keyword>
<gene>
    <name evidence="3" type="ORF">TRFO_25408</name>
</gene>
<dbReference type="Pfam" id="PF00071">
    <property type="entry name" value="Ras"/>
    <property type="match status" value="1"/>
</dbReference>
<dbReference type="CDD" id="cd00154">
    <property type="entry name" value="Rab"/>
    <property type="match status" value="1"/>
</dbReference>
<dbReference type="PRINTS" id="PR00449">
    <property type="entry name" value="RASTRNSFRMNG"/>
</dbReference>
<evidence type="ECO:0000313" key="3">
    <source>
        <dbReference type="EMBL" id="OHT06525.1"/>
    </source>
</evidence>
<keyword evidence="2" id="KW-0342">GTP-binding</keyword>
<name>A0A1J4KAP9_9EUKA</name>
<dbReference type="PROSITE" id="PS51421">
    <property type="entry name" value="RAS"/>
    <property type="match status" value="1"/>
</dbReference>
<dbReference type="OrthoDB" id="63533at2759"/>
<dbReference type="SUPFAM" id="SSF52540">
    <property type="entry name" value="P-loop containing nucleoside triphosphate hydrolases"/>
    <property type="match status" value="1"/>
</dbReference>
<evidence type="ECO:0000313" key="4">
    <source>
        <dbReference type="Proteomes" id="UP000179807"/>
    </source>
</evidence>
<evidence type="ECO:0000256" key="1">
    <source>
        <dbReference type="ARBA" id="ARBA00022741"/>
    </source>
</evidence>
<proteinExistence type="predicted"/>
<dbReference type="RefSeq" id="XP_068359661.1">
    <property type="nucleotide sequence ID" value="XM_068504332.1"/>
</dbReference>
<dbReference type="SMART" id="SM00175">
    <property type="entry name" value="RAB"/>
    <property type="match status" value="1"/>
</dbReference>
<dbReference type="Gene3D" id="3.40.50.300">
    <property type="entry name" value="P-loop containing nucleotide triphosphate hydrolases"/>
    <property type="match status" value="1"/>
</dbReference>